<evidence type="ECO:0000313" key="2">
    <source>
        <dbReference type="Proteomes" id="UP000823824"/>
    </source>
</evidence>
<name>A0A9D2RSG3_9FIRM</name>
<reference evidence="1" key="1">
    <citation type="journal article" date="2021" name="PeerJ">
        <title>Extensive microbial diversity within the chicken gut microbiome revealed by metagenomics and culture.</title>
        <authorList>
            <person name="Gilroy R."/>
            <person name="Ravi A."/>
            <person name="Getino M."/>
            <person name="Pursley I."/>
            <person name="Horton D.L."/>
            <person name="Alikhan N.F."/>
            <person name="Baker D."/>
            <person name="Gharbi K."/>
            <person name="Hall N."/>
            <person name="Watson M."/>
            <person name="Adriaenssens E.M."/>
            <person name="Foster-Nyarko E."/>
            <person name="Jarju S."/>
            <person name="Secka A."/>
            <person name="Antonio M."/>
            <person name="Oren A."/>
            <person name="Chaudhuri R.R."/>
            <person name="La Ragione R."/>
            <person name="Hildebrand F."/>
            <person name="Pallen M.J."/>
        </authorList>
    </citation>
    <scope>NUCLEOTIDE SEQUENCE</scope>
    <source>
        <strain evidence="1">ChiBcec18-1249</strain>
    </source>
</reference>
<comment type="caution">
    <text evidence="1">The sequence shown here is derived from an EMBL/GenBank/DDBJ whole genome shotgun (WGS) entry which is preliminary data.</text>
</comment>
<sequence length="123" mass="14167">MLTQMVELLIQQEPTLLAQRTVDTRRYIMDQWDRTHRAPIDENALAVFLYDETHSSLPEEQKIFAREKGAEVRDCYRNTLFRLLLCGEMLRCGMVTGAEEYCRVFLPATVGNLDRSVPPCSGL</sequence>
<reference evidence="1" key="2">
    <citation type="submission" date="2021-04" db="EMBL/GenBank/DDBJ databases">
        <authorList>
            <person name="Gilroy R."/>
        </authorList>
    </citation>
    <scope>NUCLEOTIDE SEQUENCE</scope>
    <source>
        <strain evidence="1">ChiBcec18-1249</strain>
    </source>
</reference>
<organism evidence="1 2">
    <name type="scientific">Candidatus Oscillibacter excrementigallinarum</name>
    <dbReference type="NCBI Taxonomy" id="2838716"/>
    <lineage>
        <taxon>Bacteria</taxon>
        <taxon>Bacillati</taxon>
        <taxon>Bacillota</taxon>
        <taxon>Clostridia</taxon>
        <taxon>Eubacteriales</taxon>
        <taxon>Oscillospiraceae</taxon>
        <taxon>Oscillibacter</taxon>
    </lineage>
</organism>
<proteinExistence type="predicted"/>
<dbReference type="EMBL" id="DWZJ01000108">
    <property type="protein sequence ID" value="HJB14375.1"/>
    <property type="molecule type" value="Genomic_DNA"/>
</dbReference>
<evidence type="ECO:0000313" key="1">
    <source>
        <dbReference type="EMBL" id="HJB14375.1"/>
    </source>
</evidence>
<dbReference type="Proteomes" id="UP000823824">
    <property type="component" value="Unassembled WGS sequence"/>
</dbReference>
<dbReference type="AlphaFoldDB" id="A0A9D2RSG3"/>
<protein>
    <submittedName>
        <fullName evidence="1">Uncharacterized protein</fullName>
    </submittedName>
</protein>
<accession>A0A9D2RSG3</accession>
<gene>
    <name evidence="1" type="ORF">H9787_11790</name>
</gene>